<dbReference type="EMBL" id="RJVU01007007">
    <property type="protein sequence ID" value="ROL54334.1"/>
    <property type="molecule type" value="Genomic_DNA"/>
</dbReference>
<evidence type="ECO:0000313" key="3">
    <source>
        <dbReference type="Proteomes" id="UP000281406"/>
    </source>
</evidence>
<dbReference type="OrthoDB" id="8251006at2759"/>
<keyword evidence="1" id="KW-0472">Membrane</keyword>
<gene>
    <name evidence="2" type="ORF">DPX16_10757</name>
</gene>
<dbReference type="Proteomes" id="UP000281406">
    <property type="component" value="Unassembled WGS sequence"/>
</dbReference>
<keyword evidence="1" id="KW-1133">Transmembrane helix</keyword>
<organism evidence="2 3">
    <name type="scientific">Anabarilius grahami</name>
    <name type="common">Kanglang fish</name>
    <name type="synonym">Barilius grahami</name>
    <dbReference type="NCBI Taxonomy" id="495550"/>
    <lineage>
        <taxon>Eukaryota</taxon>
        <taxon>Metazoa</taxon>
        <taxon>Chordata</taxon>
        <taxon>Craniata</taxon>
        <taxon>Vertebrata</taxon>
        <taxon>Euteleostomi</taxon>
        <taxon>Actinopterygii</taxon>
        <taxon>Neopterygii</taxon>
        <taxon>Teleostei</taxon>
        <taxon>Ostariophysi</taxon>
        <taxon>Cypriniformes</taxon>
        <taxon>Xenocyprididae</taxon>
        <taxon>Xenocypridinae</taxon>
        <taxon>Xenocypridinae incertae sedis</taxon>
        <taxon>Anabarilius</taxon>
    </lineage>
</organism>
<sequence length="113" mass="12278">MKGAELMLHIYTHTRVPVCSKGVGTVIGEAPEFFTARAAELSGTGPCDEACEEFAEMFHSAMLRAVSPELVICWSMLVLSWSYAGPMLVLSWSYAGPMLVLSWSYAGPMLVLS</sequence>
<proteinExistence type="predicted"/>
<feature type="transmembrane region" description="Helical" evidence="1">
    <location>
        <begin position="66"/>
        <end position="84"/>
    </location>
</feature>
<keyword evidence="1" id="KW-0812">Transmembrane</keyword>
<evidence type="ECO:0000256" key="1">
    <source>
        <dbReference type="SAM" id="Phobius"/>
    </source>
</evidence>
<dbReference type="AlphaFoldDB" id="A0A3N0Z7W0"/>
<reference evidence="2 3" key="1">
    <citation type="submission" date="2018-10" db="EMBL/GenBank/DDBJ databases">
        <title>Genome assembly for a Yunnan-Guizhou Plateau 3E fish, Anabarilius grahami (Regan), and its evolutionary and genetic applications.</title>
        <authorList>
            <person name="Jiang W."/>
        </authorList>
    </citation>
    <scope>NUCLEOTIDE SEQUENCE [LARGE SCALE GENOMIC DNA]</scope>
    <source>
        <strain evidence="2">AG-KIZ</strain>
        <tissue evidence="2">Muscle</tissue>
    </source>
</reference>
<comment type="caution">
    <text evidence="2">The sequence shown here is derived from an EMBL/GenBank/DDBJ whole genome shotgun (WGS) entry which is preliminary data.</text>
</comment>
<name>A0A3N0Z7W0_ANAGA</name>
<keyword evidence="3" id="KW-1185">Reference proteome</keyword>
<protein>
    <submittedName>
        <fullName evidence="2">Vacuole membrane protein 1</fullName>
    </submittedName>
</protein>
<evidence type="ECO:0000313" key="2">
    <source>
        <dbReference type="EMBL" id="ROL54334.1"/>
    </source>
</evidence>
<accession>A0A3N0Z7W0</accession>